<gene>
    <name evidence="2" type="ORF">MA16_Dca011069</name>
</gene>
<keyword evidence="1" id="KW-0812">Transmembrane</keyword>
<keyword evidence="1" id="KW-1133">Transmembrane helix</keyword>
<feature type="transmembrane region" description="Helical" evidence="1">
    <location>
        <begin position="160"/>
        <end position="182"/>
    </location>
</feature>
<dbReference type="GO" id="GO:0009507">
    <property type="term" value="C:chloroplast"/>
    <property type="evidence" value="ECO:0007669"/>
    <property type="project" value="TreeGrafter"/>
</dbReference>
<reference evidence="2 3" key="1">
    <citation type="journal article" date="2016" name="Sci. Rep.">
        <title>The Dendrobium catenatum Lindl. genome sequence provides insights into polysaccharide synthase, floral development and adaptive evolution.</title>
        <authorList>
            <person name="Zhang G.Q."/>
            <person name="Xu Q."/>
            <person name="Bian C."/>
            <person name="Tsai W.C."/>
            <person name="Yeh C.M."/>
            <person name="Liu K.W."/>
            <person name="Yoshida K."/>
            <person name="Zhang L.S."/>
            <person name="Chang S.B."/>
            <person name="Chen F."/>
            <person name="Shi Y."/>
            <person name="Su Y.Y."/>
            <person name="Zhang Y.Q."/>
            <person name="Chen L.J."/>
            <person name="Yin Y."/>
            <person name="Lin M."/>
            <person name="Huang H."/>
            <person name="Deng H."/>
            <person name="Wang Z.W."/>
            <person name="Zhu S.L."/>
            <person name="Zhao X."/>
            <person name="Deng C."/>
            <person name="Niu S.C."/>
            <person name="Huang J."/>
            <person name="Wang M."/>
            <person name="Liu G.H."/>
            <person name="Yang H.J."/>
            <person name="Xiao X.J."/>
            <person name="Hsiao Y.Y."/>
            <person name="Wu W.L."/>
            <person name="Chen Y.Y."/>
            <person name="Mitsuda N."/>
            <person name="Ohme-Takagi M."/>
            <person name="Luo Y.B."/>
            <person name="Van de Peer Y."/>
            <person name="Liu Z.J."/>
        </authorList>
    </citation>
    <scope>NUCLEOTIDE SEQUENCE [LARGE SCALE GENOMIC DNA]</scope>
    <source>
        <tissue evidence="2">The whole plant</tissue>
    </source>
</reference>
<proteinExistence type="predicted"/>
<accession>A0A2I0W3I5</accession>
<dbReference type="Proteomes" id="UP000233837">
    <property type="component" value="Unassembled WGS sequence"/>
</dbReference>
<evidence type="ECO:0000313" key="2">
    <source>
        <dbReference type="EMBL" id="PKU70223.1"/>
    </source>
</evidence>
<organism evidence="2 3">
    <name type="scientific">Dendrobium catenatum</name>
    <dbReference type="NCBI Taxonomy" id="906689"/>
    <lineage>
        <taxon>Eukaryota</taxon>
        <taxon>Viridiplantae</taxon>
        <taxon>Streptophyta</taxon>
        <taxon>Embryophyta</taxon>
        <taxon>Tracheophyta</taxon>
        <taxon>Spermatophyta</taxon>
        <taxon>Magnoliopsida</taxon>
        <taxon>Liliopsida</taxon>
        <taxon>Asparagales</taxon>
        <taxon>Orchidaceae</taxon>
        <taxon>Epidendroideae</taxon>
        <taxon>Malaxideae</taxon>
        <taxon>Dendrobiinae</taxon>
        <taxon>Dendrobium</taxon>
    </lineage>
</organism>
<dbReference type="EMBL" id="KZ502943">
    <property type="protein sequence ID" value="PKU70223.1"/>
    <property type="molecule type" value="Genomic_DNA"/>
</dbReference>
<feature type="transmembrane region" description="Helical" evidence="1">
    <location>
        <begin position="133"/>
        <end position="154"/>
    </location>
</feature>
<name>A0A2I0W3I5_9ASPA</name>
<evidence type="ECO:0000256" key="1">
    <source>
        <dbReference type="SAM" id="Phobius"/>
    </source>
</evidence>
<dbReference type="PANTHER" id="PTHR36356:SF1">
    <property type="entry name" value="EXPRESSED PROTEIN"/>
    <property type="match status" value="1"/>
</dbReference>
<keyword evidence="3" id="KW-1185">Reference proteome</keyword>
<protein>
    <submittedName>
        <fullName evidence="2">Uncharacterized protein</fullName>
    </submittedName>
</protein>
<dbReference type="PANTHER" id="PTHR36356">
    <property type="entry name" value="EXPRESSED PROTEIN"/>
    <property type="match status" value="1"/>
</dbReference>
<reference evidence="2 3" key="2">
    <citation type="journal article" date="2017" name="Nature">
        <title>The Apostasia genome and the evolution of orchids.</title>
        <authorList>
            <person name="Zhang G.Q."/>
            <person name="Liu K.W."/>
            <person name="Li Z."/>
            <person name="Lohaus R."/>
            <person name="Hsiao Y.Y."/>
            <person name="Niu S.C."/>
            <person name="Wang J.Y."/>
            <person name="Lin Y.C."/>
            <person name="Xu Q."/>
            <person name="Chen L.J."/>
            <person name="Yoshida K."/>
            <person name="Fujiwara S."/>
            <person name="Wang Z.W."/>
            <person name="Zhang Y.Q."/>
            <person name="Mitsuda N."/>
            <person name="Wang M."/>
            <person name="Liu G.H."/>
            <person name="Pecoraro L."/>
            <person name="Huang H.X."/>
            <person name="Xiao X.J."/>
            <person name="Lin M."/>
            <person name="Wu X.Y."/>
            <person name="Wu W.L."/>
            <person name="Chen Y.Y."/>
            <person name="Chang S.B."/>
            <person name="Sakamoto S."/>
            <person name="Ohme-Takagi M."/>
            <person name="Yagi M."/>
            <person name="Zeng S.J."/>
            <person name="Shen C.Y."/>
            <person name="Yeh C.M."/>
            <person name="Luo Y.B."/>
            <person name="Tsai W.C."/>
            <person name="Van de Peer Y."/>
            <person name="Liu Z.J."/>
        </authorList>
    </citation>
    <scope>NUCLEOTIDE SEQUENCE [LARGE SCALE GENOMIC DNA]</scope>
    <source>
        <tissue evidence="2">The whole plant</tissue>
    </source>
</reference>
<sequence length="260" mass="29892">MAIGIPWHRPLFLPTKPDRPNYRFTSTTISRPLAIRAFRRSDFDGFARRVASGEALRDAWRSANEGIEQLAFEARRAAERIDRRYAVSRRIGSAARTAASRAQEIDFEIGISRRWRSFSMDFSRNWPRYRRELNGFLQTPVGRGSMMAFFFWFALSGWMFRFFIIATWVLPFAAPLLIGTFANSFALQLARLVMSTFGCKAGVCPACKRQFIGYRNQVIRCPGCRNIVWQPGDDDFTKNRSSTSSKPSESDIIDIEIEEK</sequence>
<keyword evidence="1" id="KW-0472">Membrane</keyword>
<dbReference type="AlphaFoldDB" id="A0A2I0W3I5"/>
<evidence type="ECO:0000313" key="3">
    <source>
        <dbReference type="Proteomes" id="UP000233837"/>
    </source>
</evidence>